<name>A0A2R8BL14_9RHOB</name>
<keyword evidence="5 8" id="KW-0812">Transmembrane</keyword>
<evidence type="ECO:0000256" key="7">
    <source>
        <dbReference type="ARBA" id="ARBA00023136"/>
    </source>
</evidence>
<evidence type="ECO:0000256" key="3">
    <source>
        <dbReference type="ARBA" id="ARBA00022448"/>
    </source>
</evidence>
<evidence type="ECO:0000256" key="2">
    <source>
        <dbReference type="ARBA" id="ARBA00010145"/>
    </source>
</evidence>
<comment type="similarity">
    <text evidence="2">Belongs to the auxin efflux carrier (TC 2.A.69) family.</text>
</comment>
<organism evidence="9 10">
    <name type="scientific">Albidovulum aquaemixtae</name>
    <dbReference type="NCBI Taxonomy" id="1542388"/>
    <lineage>
        <taxon>Bacteria</taxon>
        <taxon>Pseudomonadati</taxon>
        <taxon>Pseudomonadota</taxon>
        <taxon>Alphaproteobacteria</taxon>
        <taxon>Rhodobacterales</taxon>
        <taxon>Paracoccaceae</taxon>
        <taxon>Albidovulum</taxon>
    </lineage>
</organism>
<evidence type="ECO:0000256" key="1">
    <source>
        <dbReference type="ARBA" id="ARBA00004651"/>
    </source>
</evidence>
<protein>
    <recommendedName>
        <fullName evidence="11">Transporter YfdV</fullName>
    </recommendedName>
</protein>
<keyword evidence="7 8" id="KW-0472">Membrane</keyword>
<evidence type="ECO:0008006" key="11">
    <source>
        <dbReference type="Google" id="ProtNLM"/>
    </source>
</evidence>
<feature type="transmembrane region" description="Helical" evidence="8">
    <location>
        <begin position="174"/>
        <end position="197"/>
    </location>
</feature>
<dbReference type="Gene3D" id="1.20.1530.20">
    <property type="match status" value="1"/>
</dbReference>
<dbReference type="AlphaFoldDB" id="A0A2R8BL14"/>
<comment type="subcellular location">
    <subcellularLocation>
        <location evidence="1">Cell membrane</location>
        <topology evidence="1">Multi-pass membrane protein</topology>
    </subcellularLocation>
</comment>
<accession>A0A2R8BL14</accession>
<sequence length="313" mass="33048">MILPIDVLLDVTLPVFLVIGFGYLAVWFGVFSDSGVEGLMKFTQGFAIPCLLFRAISTLDLGQTFQWPLLMSFYTGATAGFVAGLFGARILFARPWADSVAIGFCCLFSNSVLLGLPITERAYGTDALAANYAIVALHAPFCYALGITVMEIVRHGGSGVFRMVHNVLTAMFRNALMIGIAAGFAVNLSGVSLPGVFTDAVDLMVRAALPAALFGLGGVLVRYRPEGDLMTVLFICAVALLLHPAITWALGTGFALDQAPLRSAVVTAAMAPGVNSYIFANMYGVAKRVAATSVLLATALSVLTVSFWLSVLG</sequence>
<dbReference type="Pfam" id="PF03547">
    <property type="entry name" value="Mem_trans"/>
    <property type="match status" value="1"/>
</dbReference>
<keyword evidence="10" id="KW-1185">Reference proteome</keyword>
<feature type="transmembrane region" description="Helical" evidence="8">
    <location>
        <begin position="203"/>
        <end position="221"/>
    </location>
</feature>
<keyword evidence="3" id="KW-0813">Transport</keyword>
<evidence type="ECO:0000313" key="9">
    <source>
        <dbReference type="EMBL" id="SPH24011.1"/>
    </source>
</evidence>
<feature type="transmembrane region" description="Helical" evidence="8">
    <location>
        <begin position="67"/>
        <end position="88"/>
    </location>
</feature>
<dbReference type="InterPro" id="IPR038770">
    <property type="entry name" value="Na+/solute_symporter_sf"/>
</dbReference>
<dbReference type="GO" id="GO:0005886">
    <property type="term" value="C:plasma membrane"/>
    <property type="evidence" value="ECO:0007669"/>
    <property type="project" value="UniProtKB-SubCell"/>
</dbReference>
<keyword evidence="4" id="KW-1003">Cell membrane</keyword>
<dbReference type="PANTHER" id="PTHR36838:SF3">
    <property type="entry name" value="TRANSPORTER AUXIN EFFLUX CARRIER EC FAMILY"/>
    <property type="match status" value="1"/>
</dbReference>
<evidence type="ECO:0000313" key="10">
    <source>
        <dbReference type="Proteomes" id="UP000244924"/>
    </source>
</evidence>
<evidence type="ECO:0000256" key="4">
    <source>
        <dbReference type="ARBA" id="ARBA00022475"/>
    </source>
</evidence>
<reference evidence="9 10" key="1">
    <citation type="submission" date="2018-03" db="EMBL/GenBank/DDBJ databases">
        <authorList>
            <person name="Keele B.F."/>
        </authorList>
    </citation>
    <scope>NUCLEOTIDE SEQUENCE [LARGE SCALE GENOMIC DNA]</scope>
    <source>
        <strain evidence="9 10">CECT 8626</strain>
    </source>
</reference>
<feature type="transmembrane region" description="Helical" evidence="8">
    <location>
        <begin position="233"/>
        <end position="255"/>
    </location>
</feature>
<evidence type="ECO:0000256" key="6">
    <source>
        <dbReference type="ARBA" id="ARBA00022989"/>
    </source>
</evidence>
<dbReference type="EMBL" id="OMOQ01000003">
    <property type="protein sequence ID" value="SPH24011.1"/>
    <property type="molecule type" value="Genomic_DNA"/>
</dbReference>
<dbReference type="GO" id="GO:0055085">
    <property type="term" value="P:transmembrane transport"/>
    <property type="evidence" value="ECO:0007669"/>
    <property type="project" value="InterPro"/>
</dbReference>
<evidence type="ECO:0000256" key="5">
    <source>
        <dbReference type="ARBA" id="ARBA00022692"/>
    </source>
</evidence>
<feature type="transmembrane region" description="Helical" evidence="8">
    <location>
        <begin position="7"/>
        <end position="30"/>
    </location>
</feature>
<feature type="transmembrane region" description="Helical" evidence="8">
    <location>
        <begin position="261"/>
        <end position="280"/>
    </location>
</feature>
<keyword evidence="6 8" id="KW-1133">Transmembrane helix</keyword>
<proteinExistence type="inferred from homology"/>
<evidence type="ECO:0000256" key="8">
    <source>
        <dbReference type="SAM" id="Phobius"/>
    </source>
</evidence>
<feature type="transmembrane region" description="Helical" evidence="8">
    <location>
        <begin position="289"/>
        <end position="311"/>
    </location>
</feature>
<gene>
    <name evidence="9" type="ORF">DEA8626_03058</name>
</gene>
<feature type="transmembrane region" description="Helical" evidence="8">
    <location>
        <begin position="130"/>
        <end position="153"/>
    </location>
</feature>
<feature type="transmembrane region" description="Helical" evidence="8">
    <location>
        <begin position="100"/>
        <end position="118"/>
    </location>
</feature>
<dbReference type="InterPro" id="IPR004776">
    <property type="entry name" value="Mem_transp_PIN-like"/>
</dbReference>
<dbReference type="PANTHER" id="PTHR36838">
    <property type="entry name" value="AUXIN EFFLUX CARRIER FAMILY PROTEIN"/>
    <property type="match status" value="1"/>
</dbReference>
<dbReference type="Proteomes" id="UP000244924">
    <property type="component" value="Unassembled WGS sequence"/>
</dbReference>